<sequence>MQKPDDAPEPCEREVPQEGIRLDHRLICGLRFDEHWQYRRRTESGHTSWTQLPMASDPVAPADPYGVWWCVRRCTVVLEQRSWLFLQLPTHLPAVAGVQEMAQILDVLMPDCNVQAHAQCAETHLLCAHAVEQAGSALLMLESPECDGPKPGIFWAWVVGYEPQLPLPCTEDCVAPDTWQPLDIQAMAPPQALLVLPFDWTIPWSSGYPTRIQVQADGSCHLQNADGPWHPCRWLGTVTLGARTAPA</sequence>
<dbReference type="EMBL" id="CP065748">
    <property type="protein sequence ID" value="QPS83643.1"/>
    <property type="molecule type" value="Genomic_DNA"/>
</dbReference>
<dbReference type="AlphaFoldDB" id="A0A7T2YZ09"/>
<gene>
    <name evidence="1" type="ORF">I6G47_11505</name>
</gene>
<proteinExistence type="predicted"/>
<name>A0A7T2YZ09_9BURK</name>
<dbReference type="KEGG" id="dla:I6G47_11505"/>
<evidence type="ECO:0000313" key="1">
    <source>
        <dbReference type="EMBL" id="QPS83643.1"/>
    </source>
</evidence>
<protein>
    <submittedName>
        <fullName evidence="1">Uncharacterized protein</fullName>
    </submittedName>
</protein>
<dbReference type="RefSeq" id="WP_016454041.1">
    <property type="nucleotide sequence ID" value="NZ_CP065748.1"/>
</dbReference>
<keyword evidence="2" id="KW-1185">Reference proteome</keyword>
<accession>A0A7T2YZ09</accession>
<organism evidence="1 2">
    <name type="scientific">Delftia lacustris</name>
    <dbReference type="NCBI Taxonomy" id="558537"/>
    <lineage>
        <taxon>Bacteria</taxon>
        <taxon>Pseudomonadati</taxon>
        <taxon>Pseudomonadota</taxon>
        <taxon>Betaproteobacteria</taxon>
        <taxon>Burkholderiales</taxon>
        <taxon>Comamonadaceae</taxon>
        <taxon>Delftia</taxon>
    </lineage>
</organism>
<evidence type="ECO:0000313" key="2">
    <source>
        <dbReference type="Proteomes" id="UP000595064"/>
    </source>
</evidence>
<reference evidence="1 2" key="1">
    <citation type="submission" date="2020-12" db="EMBL/GenBank/DDBJ databases">
        <title>FDA dAtabase for Regulatory Grade micrObial Sequences (FDA-ARGOS): Supporting development and validation of Infectious Disease Dx tests.</title>
        <authorList>
            <person name="Sproer C."/>
            <person name="Gronow S."/>
            <person name="Severitt S."/>
            <person name="Schroder I."/>
            <person name="Tallon L."/>
            <person name="Sadzewicz L."/>
            <person name="Zhao X."/>
            <person name="Boylan J."/>
            <person name="Ott S."/>
            <person name="Bowen H."/>
            <person name="Vavikolanu K."/>
            <person name="Mehta A."/>
            <person name="Aluvathingal J."/>
            <person name="Nadendla S."/>
            <person name="Lowell S."/>
            <person name="Myers T."/>
            <person name="Yan Y."/>
            <person name="Sichtig H."/>
        </authorList>
    </citation>
    <scope>NUCLEOTIDE SEQUENCE [LARGE SCALE GENOMIC DNA]</scope>
    <source>
        <strain evidence="1 2">FDAARGOS_890</strain>
    </source>
</reference>
<dbReference type="Proteomes" id="UP000595064">
    <property type="component" value="Chromosome"/>
</dbReference>